<dbReference type="RefSeq" id="WP_183362552.1">
    <property type="nucleotide sequence ID" value="NZ_BLXZ01000008.1"/>
</dbReference>
<sequence>MDHQERSGQTAKAPGTQPDHAQEELRSATEVMAALLRSAKGVRTYLANNPVLVKYLEELEEKLGAHLARYGSFPLEVEPFSLSYRGSELYRNEDRRDNLALRLHADGIRVVQFASGIQGAELATFLDIAGFERPDRDDDDVVTRLWGAHLPHVSYLLEEDLVGIDTLVIEGEAVASQQEALSEITTALAEQPATPQQMIPKHLLMLTADEAGWLRKAVQADARRNPADDVISILAATLAGVQDPASFEDFTAVTGKLAIDLFVTGQVPHAQRLVRFLGQLMGLGSLPAERRQKVGEVLGEIFGEEVLQALARTINETDALSREDLHELLLVFGVPSLGGICELLGRIEKLKMRKVVIEVLIELGAPRPELFAPFLADPRWYLVRNVVLVLALIGGPKALKMIVGLSTHREARIRREVLNFLAQSPDPKARPYLLKFLRDDASALRVRALKIIAQQQLSFALKPLLALAASEELKHRGMEERLVVFETLGELGAGQVVPLFKEMLVKKGWFKRAVSRESAQCAVAGLLKVRHDSARQLLDELRRQGSSELRAVIDQAVQARHGDAGTNAA</sequence>
<proteinExistence type="predicted"/>
<comment type="caution">
    <text evidence="2">The sequence shown here is derived from an EMBL/GenBank/DDBJ whole genome shotgun (WGS) entry which is preliminary data.</text>
</comment>
<evidence type="ECO:0008006" key="4">
    <source>
        <dbReference type="Google" id="ProtNLM"/>
    </source>
</evidence>
<evidence type="ECO:0000313" key="2">
    <source>
        <dbReference type="EMBL" id="GFO69959.1"/>
    </source>
</evidence>
<dbReference type="Gene3D" id="1.25.10.10">
    <property type="entry name" value="Leucine-rich Repeat Variant"/>
    <property type="match status" value="1"/>
</dbReference>
<dbReference type="SUPFAM" id="SSF48371">
    <property type="entry name" value="ARM repeat"/>
    <property type="match status" value="1"/>
</dbReference>
<accession>A0A6V8NG70</accession>
<dbReference type="InterPro" id="IPR011989">
    <property type="entry name" value="ARM-like"/>
</dbReference>
<organism evidence="2 3">
    <name type="scientific">Geomonas limicola</name>
    <dbReference type="NCBI Taxonomy" id="2740186"/>
    <lineage>
        <taxon>Bacteria</taxon>
        <taxon>Pseudomonadati</taxon>
        <taxon>Thermodesulfobacteriota</taxon>
        <taxon>Desulfuromonadia</taxon>
        <taxon>Geobacterales</taxon>
        <taxon>Geobacteraceae</taxon>
        <taxon>Geomonas</taxon>
    </lineage>
</organism>
<dbReference type="AlphaFoldDB" id="A0A6V8NG70"/>
<feature type="region of interest" description="Disordered" evidence="1">
    <location>
        <begin position="1"/>
        <end position="26"/>
    </location>
</feature>
<gene>
    <name evidence="2" type="ORF">GMLC_35380</name>
</gene>
<dbReference type="InterPro" id="IPR016024">
    <property type="entry name" value="ARM-type_fold"/>
</dbReference>
<reference evidence="3" key="1">
    <citation type="submission" date="2020-06" db="EMBL/GenBank/DDBJ databases">
        <title>Draft genomic sequecing of Geomonas sp. Red745.</title>
        <authorList>
            <person name="Itoh H."/>
            <person name="Xu Z.X."/>
            <person name="Ushijima N."/>
            <person name="Masuda Y."/>
            <person name="Shiratori Y."/>
            <person name="Senoo K."/>
        </authorList>
    </citation>
    <scope>NUCLEOTIDE SEQUENCE [LARGE SCALE GENOMIC DNA]</scope>
    <source>
        <strain evidence="3">Red745</strain>
    </source>
</reference>
<evidence type="ECO:0000313" key="3">
    <source>
        <dbReference type="Proteomes" id="UP000587586"/>
    </source>
</evidence>
<evidence type="ECO:0000256" key="1">
    <source>
        <dbReference type="SAM" id="MobiDB-lite"/>
    </source>
</evidence>
<protein>
    <recommendedName>
        <fullName evidence="4">HEAT repeat domain-containing protein</fullName>
    </recommendedName>
</protein>
<name>A0A6V8NG70_9BACT</name>
<dbReference type="Proteomes" id="UP000587586">
    <property type="component" value="Unassembled WGS sequence"/>
</dbReference>
<dbReference type="Pfam" id="PF13646">
    <property type="entry name" value="HEAT_2"/>
    <property type="match status" value="1"/>
</dbReference>
<keyword evidence="3" id="KW-1185">Reference proteome</keyword>
<dbReference type="EMBL" id="BLXZ01000008">
    <property type="protein sequence ID" value="GFO69959.1"/>
    <property type="molecule type" value="Genomic_DNA"/>
</dbReference>